<dbReference type="PANTHER" id="PTHR44196:SF1">
    <property type="entry name" value="DEHYDROGENASE_REDUCTASE SDR FAMILY MEMBER 7B"/>
    <property type="match status" value="1"/>
</dbReference>
<feature type="domain" description="Ketoreductase" evidence="4">
    <location>
        <begin position="10"/>
        <end position="198"/>
    </location>
</feature>
<dbReference type="SMART" id="SM00822">
    <property type="entry name" value="PKS_KR"/>
    <property type="match status" value="1"/>
</dbReference>
<evidence type="ECO:0000259" key="4">
    <source>
        <dbReference type="SMART" id="SM00822"/>
    </source>
</evidence>
<dbReference type="Proteomes" id="UP001165293">
    <property type="component" value="Unassembled WGS sequence"/>
</dbReference>
<dbReference type="InterPro" id="IPR020904">
    <property type="entry name" value="Sc_DH/Rdtase_CS"/>
</dbReference>
<accession>A0ABS8JII1</accession>
<evidence type="ECO:0000256" key="3">
    <source>
        <dbReference type="RuleBase" id="RU000363"/>
    </source>
</evidence>
<dbReference type="Pfam" id="PF00106">
    <property type="entry name" value="adh_short"/>
    <property type="match status" value="1"/>
</dbReference>
<dbReference type="PRINTS" id="PR00080">
    <property type="entry name" value="SDRFAMILY"/>
</dbReference>
<dbReference type="InterPro" id="IPR002347">
    <property type="entry name" value="SDR_fam"/>
</dbReference>
<dbReference type="SUPFAM" id="SSF51735">
    <property type="entry name" value="NAD(P)-binding Rossmann-fold domains"/>
    <property type="match status" value="1"/>
</dbReference>
<dbReference type="RefSeq" id="WP_230526997.1">
    <property type="nucleotide sequence ID" value="NZ_JAJGAK010000002.1"/>
</dbReference>
<evidence type="ECO:0000256" key="2">
    <source>
        <dbReference type="ARBA" id="ARBA00023002"/>
    </source>
</evidence>
<comment type="similarity">
    <text evidence="1 3">Belongs to the short-chain dehydrogenases/reductases (SDR) family.</text>
</comment>
<dbReference type="InterPro" id="IPR036291">
    <property type="entry name" value="NAD(P)-bd_dom_sf"/>
</dbReference>
<comment type="caution">
    <text evidence="5">The sequence shown here is derived from an EMBL/GenBank/DDBJ whole genome shotgun (WGS) entry which is preliminary data.</text>
</comment>
<keyword evidence="2" id="KW-0560">Oxidoreductase</keyword>
<evidence type="ECO:0000256" key="1">
    <source>
        <dbReference type="ARBA" id="ARBA00006484"/>
    </source>
</evidence>
<organism evidence="5 6">
    <name type="scientific">Noviluteimonas lactosilytica</name>
    <dbReference type="NCBI Taxonomy" id="2888523"/>
    <lineage>
        <taxon>Bacteria</taxon>
        <taxon>Pseudomonadati</taxon>
        <taxon>Pseudomonadota</taxon>
        <taxon>Gammaproteobacteria</taxon>
        <taxon>Lysobacterales</taxon>
        <taxon>Lysobacteraceae</taxon>
        <taxon>Noviluteimonas</taxon>
    </lineage>
</organism>
<dbReference type="Gene3D" id="3.40.50.720">
    <property type="entry name" value="NAD(P)-binding Rossmann-like Domain"/>
    <property type="match status" value="1"/>
</dbReference>
<sequence>MTLHSSLADKTIVITGASSGIGRGVALALAELGANVVVAARRAEALRDLAEECGPNAMAVTTDVADPNDVENLREAALSRFPGIDTWINNAGVAAIGPFDEIPLRDHARVIETNLVGTINGAHVALDHFRTRGTGTLINVASMLGTTPAPYYATYCASKYGIVGLSASLRQELRARGDHAIRICTVMPMAADTTFYDHAANYSGHELLPYPVLQAELVVAAIVHAVANPRDEVTVGLPATMATLSQRVAPWLTESITSMATHELQMNRAPLAPVTEGNLHAPVMIGTGLVGSLRGRMQ</sequence>
<dbReference type="PRINTS" id="PR00081">
    <property type="entry name" value="GDHRDH"/>
</dbReference>
<dbReference type="EMBL" id="JAJGAK010000002">
    <property type="protein sequence ID" value="MCC8363367.1"/>
    <property type="molecule type" value="Genomic_DNA"/>
</dbReference>
<name>A0ABS8JII1_9GAMM</name>
<evidence type="ECO:0000313" key="6">
    <source>
        <dbReference type="Proteomes" id="UP001165293"/>
    </source>
</evidence>
<reference evidence="5" key="1">
    <citation type="submission" date="2021-10" db="EMBL/GenBank/DDBJ databases">
        <authorList>
            <person name="Lyu M."/>
            <person name="Wang X."/>
            <person name="Meng X."/>
            <person name="Xu K."/>
        </authorList>
    </citation>
    <scope>NUCLEOTIDE SEQUENCE</scope>
    <source>
        <strain evidence="5">A6</strain>
    </source>
</reference>
<protein>
    <submittedName>
        <fullName evidence="5">SDR family NAD(P)-dependent oxidoreductase</fullName>
    </submittedName>
</protein>
<gene>
    <name evidence="5" type="ORF">LK996_09815</name>
</gene>
<dbReference type="PROSITE" id="PS00061">
    <property type="entry name" value="ADH_SHORT"/>
    <property type="match status" value="1"/>
</dbReference>
<proteinExistence type="inferred from homology"/>
<dbReference type="InterPro" id="IPR057326">
    <property type="entry name" value="KR_dom"/>
</dbReference>
<evidence type="ECO:0000313" key="5">
    <source>
        <dbReference type="EMBL" id="MCC8363367.1"/>
    </source>
</evidence>
<keyword evidence="6" id="KW-1185">Reference proteome</keyword>
<dbReference type="PANTHER" id="PTHR44196">
    <property type="entry name" value="DEHYDROGENASE/REDUCTASE SDR FAMILY MEMBER 7B"/>
    <property type="match status" value="1"/>
</dbReference>